<comment type="caution">
    <text evidence="1">The sequence shown here is derived from an EMBL/GenBank/DDBJ whole genome shotgun (WGS) entry which is preliminary data.</text>
</comment>
<evidence type="ECO:0000313" key="2">
    <source>
        <dbReference type="Proteomes" id="UP000499080"/>
    </source>
</evidence>
<reference evidence="1 2" key="1">
    <citation type="journal article" date="2019" name="Sci. Rep.">
        <title>Orb-weaving spider Araneus ventricosus genome elucidates the spidroin gene catalogue.</title>
        <authorList>
            <person name="Kono N."/>
            <person name="Nakamura H."/>
            <person name="Ohtoshi R."/>
            <person name="Moran D.A.P."/>
            <person name="Shinohara A."/>
            <person name="Yoshida Y."/>
            <person name="Fujiwara M."/>
            <person name="Mori M."/>
            <person name="Tomita M."/>
            <person name="Arakawa K."/>
        </authorList>
    </citation>
    <scope>NUCLEOTIDE SEQUENCE [LARGE SCALE GENOMIC DNA]</scope>
</reference>
<gene>
    <name evidence="1" type="ORF">AVEN_95746_1</name>
</gene>
<feature type="non-terminal residue" evidence="1">
    <location>
        <position position="46"/>
    </location>
</feature>
<dbReference type="Proteomes" id="UP000499080">
    <property type="component" value="Unassembled WGS sequence"/>
</dbReference>
<dbReference type="EMBL" id="BGPR01159805">
    <property type="protein sequence ID" value="GBL91625.1"/>
    <property type="molecule type" value="Genomic_DNA"/>
</dbReference>
<dbReference type="AlphaFoldDB" id="A0A4Y2BJU9"/>
<protein>
    <submittedName>
        <fullName evidence="1">Uncharacterized protein</fullName>
    </submittedName>
</protein>
<sequence>MELLPLCRSFRGQLENDHCNNSDAEVGVLIATLRSLPKEVRIVIGE</sequence>
<name>A0A4Y2BJU9_ARAVE</name>
<organism evidence="1 2">
    <name type="scientific">Araneus ventricosus</name>
    <name type="common">Orbweaver spider</name>
    <name type="synonym">Epeira ventricosa</name>
    <dbReference type="NCBI Taxonomy" id="182803"/>
    <lineage>
        <taxon>Eukaryota</taxon>
        <taxon>Metazoa</taxon>
        <taxon>Ecdysozoa</taxon>
        <taxon>Arthropoda</taxon>
        <taxon>Chelicerata</taxon>
        <taxon>Arachnida</taxon>
        <taxon>Araneae</taxon>
        <taxon>Araneomorphae</taxon>
        <taxon>Entelegynae</taxon>
        <taxon>Araneoidea</taxon>
        <taxon>Araneidae</taxon>
        <taxon>Araneus</taxon>
    </lineage>
</organism>
<proteinExistence type="predicted"/>
<evidence type="ECO:0000313" key="1">
    <source>
        <dbReference type="EMBL" id="GBL91625.1"/>
    </source>
</evidence>
<keyword evidence="2" id="KW-1185">Reference proteome</keyword>
<accession>A0A4Y2BJU9</accession>